<dbReference type="AlphaFoldDB" id="A0AAX3N3F1"/>
<keyword evidence="2" id="KW-0378">Hydrolase</keyword>
<reference evidence="2" key="1">
    <citation type="submission" date="2023-02" db="EMBL/GenBank/DDBJ databases">
        <title>Pathogen: clinical or host-associated sample.</title>
        <authorList>
            <person name="Hergert J."/>
            <person name="Casey R."/>
            <person name="Wagner J."/>
            <person name="Young E.L."/>
            <person name="Oakeson K.F."/>
        </authorList>
    </citation>
    <scope>NUCLEOTIDE SEQUENCE</scope>
    <source>
        <strain evidence="2">2022CK-00830</strain>
    </source>
</reference>
<dbReference type="EMBL" id="CP118101">
    <property type="protein sequence ID" value="WDH83524.1"/>
    <property type="molecule type" value="Genomic_DNA"/>
</dbReference>
<name>A0AAX3N3F1_9BACL</name>
<gene>
    <name evidence="2" type="ORF">PUW23_04570</name>
</gene>
<dbReference type="GO" id="GO:0016787">
    <property type="term" value="F:hydrolase activity"/>
    <property type="evidence" value="ECO:0007669"/>
    <property type="project" value="UniProtKB-KW"/>
</dbReference>
<accession>A0AAX3N3F1</accession>
<dbReference type="Proteomes" id="UP001220962">
    <property type="component" value="Chromosome"/>
</dbReference>
<dbReference type="Pfam" id="PF12697">
    <property type="entry name" value="Abhydrolase_6"/>
    <property type="match status" value="1"/>
</dbReference>
<dbReference type="InterPro" id="IPR029058">
    <property type="entry name" value="AB_hydrolase_fold"/>
</dbReference>
<proteinExistence type="predicted"/>
<organism evidence="2 3">
    <name type="scientific">Paenibacillus urinalis</name>
    <dbReference type="NCBI Taxonomy" id="521520"/>
    <lineage>
        <taxon>Bacteria</taxon>
        <taxon>Bacillati</taxon>
        <taxon>Bacillota</taxon>
        <taxon>Bacilli</taxon>
        <taxon>Bacillales</taxon>
        <taxon>Paenibacillaceae</taxon>
        <taxon>Paenibacillus</taxon>
    </lineage>
</organism>
<evidence type="ECO:0000259" key="1">
    <source>
        <dbReference type="Pfam" id="PF12697"/>
    </source>
</evidence>
<feature type="domain" description="AB hydrolase-1" evidence="1">
    <location>
        <begin position="15"/>
        <end position="139"/>
    </location>
</feature>
<protein>
    <submittedName>
        <fullName evidence="2">Alpha/beta hydrolase</fullName>
    </submittedName>
</protein>
<dbReference type="RefSeq" id="WP_274359594.1">
    <property type="nucleotide sequence ID" value="NZ_CP118101.1"/>
</dbReference>
<evidence type="ECO:0000313" key="2">
    <source>
        <dbReference type="EMBL" id="WDH83524.1"/>
    </source>
</evidence>
<evidence type="ECO:0000313" key="3">
    <source>
        <dbReference type="Proteomes" id="UP001220962"/>
    </source>
</evidence>
<dbReference type="InterPro" id="IPR050266">
    <property type="entry name" value="AB_hydrolase_sf"/>
</dbReference>
<sequence length="257" mass="29053">MYYSNYGNREAKRLIVFLHGGGVSGWMWDKQIEKFPNDYCLIPDLPGHGLSELNDVFSMTRTANELNRFIQHHAERREIVVVGFSLGAQVLVEMISQEPDLIHHAMINSALVRPMRRLKPVIAASVRWSYPLIKNRTFSKIQSKTLFIGEDDFEKYYAESTQMKMSTLISVLEENMTYSIPAGFRNAETNMLVTVGEKERGMMKQSALDLKSSNDKVSAVSFNKIGHGASMACPSLFNQLLESWLDQKALPAGVKVL</sequence>
<dbReference type="InterPro" id="IPR000073">
    <property type="entry name" value="AB_hydrolase_1"/>
</dbReference>
<dbReference type="SUPFAM" id="SSF53474">
    <property type="entry name" value="alpha/beta-Hydrolases"/>
    <property type="match status" value="1"/>
</dbReference>
<dbReference type="Gene3D" id="3.40.50.1820">
    <property type="entry name" value="alpha/beta hydrolase"/>
    <property type="match status" value="1"/>
</dbReference>
<dbReference type="PANTHER" id="PTHR43798">
    <property type="entry name" value="MONOACYLGLYCEROL LIPASE"/>
    <property type="match status" value="1"/>
</dbReference>